<gene>
    <name evidence="5" type="ORF">CFter6_3512</name>
</gene>
<proteinExistence type="predicted"/>
<dbReference type="Gene3D" id="1.10.10.60">
    <property type="entry name" value="Homeodomain-like"/>
    <property type="match status" value="1"/>
</dbReference>
<dbReference type="SUPFAM" id="SSF46689">
    <property type="entry name" value="Homeodomain-like"/>
    <property type="match status" value="1"/>
</dbReference>
<reference evidence="5 6" key="1">
    <citation type="submission" date="2015-11" db="EMBL/GenBank/DDBJ databases">
        <title>Exploring the genomic traits of fungus-feeding bacterial genus Collimonas.</title>
        <authorList>
            <person name="Song C."/>
            <person name="Schmidt R."/>
            <person name="de Jager V."/>
            <person name="Krzyzanowska D."/>
            <person name="Jongedijk E."/>
            <person name="Cankar K."/>
            <person name="Beekwilder J."/>
            <person name="van Veen A."/>
            <person name="de Boer W."/>
            <person name="van Veen J.A."/>
            <person name="Garbeva P."/>
        </authorList>
    </citation>
    <scope>NUCLEOTIDE SEQUENCE [LARGE SCALE GENOMIC DNA]</scope>
    <source>
        <strain evidence="5 6">Ter6</strain>
    </source>
</reference>
<dbReference type="GO" id="GO:0003700">
    <property type="term" value="F:DNA-binding transcription factor activity"/>
    <property type="evidence" value="ECO:0007669"/>
    <property type="project" value="InterPro"/>
</dbReference>
<accession>A0A127PEK5</accession>
<keyword evidence="1" id="KW-0805">Transcription regulation</keyword>
<dbReference type="OrthoDB" id="8737325at2"/>
<dbReference type="RefSeq" id="WP_061540788.1">
    <property type="nucleotide sequence ID" value="NZ_CP013232.1"/>
</dbReference>
<name>A0A127PEK5_9BURK</name>
<dbReference type="Proteomes" id="UP000072421">
    <property type="component" value="Chromosome"/>
</dbReference>
<evidence type="ECO:0000256" key="2">
    <source>
        <dbReference type="ARBA" id="ARBA00023125"/>
    </source>
</evidence>
<dbReference type="InterPro" id="IPR035418">
    <property type="entry name" value="AraC-bd_2"/>
</dbReference>
<dbReference type="PATRIC" id="fig|158899.10.peg.3490"/>
<protein>
    <submittedName>
        <fullName evidence="5">Bacterial regulatory helix-turn-helix s, AraC family protein</fullName>
    </submittedName>
</protein>
<evidence type="ECO:0000256" key="1">
    <source>
        <dbReference type="ARBA" id="ARBA00023015"/>
    </source>
</evidence>
<dbReference type="PANTHER" id="PTHR43280:SF31">
    <property type="entry name" value="TRANSCRIPTIONAL REGULATORY PROTEIN"/>
    <property type="match status" value="1"/>
</dbReference>
<dbReference type="GO" id="GO:0043565">
    <property type="term" value="F:sequence-specific DNA binding"/>
    <property type="evidence" value="ECO:0007669"/>
    <property type="project" value="InterPro"/>
</dbReference>
<evidence type="ECO:0000259" key="4">
    <source>
        <dbReference type="PROSITE" id="PS01124"/>
    </source>
</evidence>
<dbReference type="EMBL" id="CP013232">
    <property type="protein sequence ID" value="AMO96145.1"/>
    <property type="molecule type" value="Genomic_DNA"/>
</dbReference>
<evidence type="ECO:0000256" key="3">
    <source>
        <dbReference type="ARBA" id="ARBA00023163"/>
    </source>
</evidence>
<dbReference type="InterPro" id="IPR009057">
    <property type="entry name" value="Homeodomain-like_sf"/>
</dbReference>
<feature type="domain" description="HTH araC/xylS-type" evidence="4">
    <location>
        <begin position="217"/>
        <end position="317"/>
    </location>
</feature>
<sequence length="352" mass="39924">MDQFDAVPIFKFCTADYPERDRFHVWVKDNLCDCGFEDDGYGALDAEASGAALGPLIISGRRWRERPRPFTYSVYRNERRIRLDSQDSFRFTLLLGGRIIGRSMGPDAVKTTGDLFFYDVARINDCTVEAGDVISIVVPRFLLPSHAALLHGRTLTSGAGRLLGDHLLSLFRNLSTLRQQEIPHIVQSTLLLMAAAVSPTIEAMREASEPIRSALLERIQHYIDVHLLERDLTPDRICRDIGLSRAKLYQLFEEEGGIMRQIRRRRLRHAYHVLGDPQRQHIRIAEIAWAHGFPDEKYFYRLFKAEFGHTPKETVENRSGPVLLPGGIAVNNQWKGGASLSGWTLPFGVLNN</sequence>
<organism evidence="5">
    <name type="scientific">Collimonas fungivorans</name>
    <dbReference type="NCBI Taxonomy" id="158899"/>
    <lineage>
        <taxon>Bacteria</taxon>
        <taxon>Pseudomonadati</taxon>
        <taxon>Pseudomonadota</taxon>
        <taxon>Betaproteobacteria</taxon>
        <taxon>Burkholderiales</taxon>
        <taxon>Oxalobacteraceae</taxon>
        <taxon>Collimonas</taxon>
    </lineage>
</organism>
<dbReference type="Pfam" id="PF14525">
    <property type="entry name" value="AraC_binding_2"/>
    <property type="match status" value="1"/>
</dbReference>
<dbReference type="Pfam" id="PF12833">
    <property type="entry name" value="HTH_18"/>
    <property type="match status" value="1"/>
</dbReference>
<dbReference type="PANTHER" id="PTHR43280">
    <property type="entry name" value="ARAC-FAMILY TRANSCRIPTIONAL REGULATOR"/>
    <property type="match status" value="1"/>
</dbReference>
<dbReference type="AlphaFoldDB" id="A0A127PEK5"/>
<dbReference type="SMART" id="SM00342">
    <property type="entry name" value="HTH_ARAC"/>
    <property type="match status" value="1"/>
</dbReference>
<evidence type="ECO:0000313" key="6">
    <source>
        <dbReference type="Proteomes" id="UP000072421"/>
    </source>
</evidence>
<keyword evidence="2" id="KW-0238">DNA-binding</keyword>
<dbReference type="InterPro" id="IPR018060">
    <property type="entry name" value="HTH_AraC"/>
</dbReference>
<evidence type="ECO:0000313" key="5">
    <source>
        <dbReference type="EMBL" id="AMO96145.1"/>
    </source>
</evidence>
<keyword evidence="3" id="KW-0804">Transcription</keyword>
<dbReference type="PROSITE" id="PS01124">
    <property type="entry name" value="HTH_ARAC_FAMILY_2"/>
    <property type="match status" value="1"/>
</dbReference>